<dbReference type="RefSeq" id="WP_268186858.1">
    <property type="nucleotide sequence ID" value="NZ_CP113361.1"/>
</dbReference>
<dbReference type="KEGG" id="mou:OU421_01670"/>
<protein>
    <submittedName>
        <fullName evidence="2">Uncharacterized protein</fullName>
    </submittedName>
</protein>
<evidence type="ECO:0000313" key="3">
    <source>
        <dbReference type="Proteomes" id="UP001163096"/>
    </source>
</evidence>
<dbReference type="Proteomes" id="UP001163096">
    <property type="component" value="Chromosome"/>
</dbReference>
<proteinExistence type="predicted"/>
<feature type="transmembrane region" description="Helical" evidence="1">
    <location>
        <begin position="16"/>
        <end position="41"/>
    </location>
</feature>
<dbReference type="PROSITE" id="PS51257">
    <property type="entry name" value="PROKAR_LIPOPROTEIN"/>
    <property type="match status" value="1"/>
</dbReference>
<name>A0A9X9S527_METOG</name>
<dbReference type="AlphaFoldDB" id="A0A9X9S527"/>
<dbReference type="GeneID" id="76833770"/>
<accession>A0A9X9S527</accession>
<feature type="transmembrane region" description="Helical" evidence="1">
    <location>
        <begin position="125"/>
        <end position="146"/>
    </location>
</feature>
<feature type="transmembrane region" description="Helical" evidence="1">
    <location>
        <begin position="167"/>
        <end position="196"/>
    </location>
</feature>
<feature type="transmembrane region" description="Helical" evidence="1">
    <location>
        <begin position="47"/>
        <end position="64"/>
    </location>
</feature>
<keyword evidence="1" id="KW-0812">Transmembrane</keyword>
<organism evidence="2 3">
    <name type="scientific">Methanogenium organophilum</name>
    <dbReference type="NCBI Taxonomy" id="2199"/>
    <lineage>
        <taxon>Archaea</taxon>
        <taxon>Methanobacteriati</taxon>
        <taxon>Methanobacteriota</taxon>
        <taxon>Stenosarchaea group</taxon>
        <taxon>Methanomicrobia</taxon>
        <taxon>Methanomicrobiales</taxon>
        <taxon>Methanomicrobiaceae</taxon>
        <taxon>Methanogenium</taxon>
    </lineage>
</organism>
<evidence type="ECO:0000313" key="2">
    <source>
        <dbReference type="EMBL" id="WAI01603.1"/>
    </source>
</evidence>
<reference evidence="2" key="1">
    <citation type="submission" date="2022-11" db="EMBL/GenBank/DDBJ databases">
        <title>Complete genome sequence of Methanogenium organophilum DSM 3596.</title>
        <authorList>
            <person name="Chen S.-C."/>
            <person name="Lai S.-J."/>
            <person name="You Y.-T."/>
        </authorList>
    </citation>
    <scope>NUCLEOTIDE SEQUENCE</scope>
    <source>
        <strain evidence="2">DSM 3596</strain>
    </source>
</reference>
<keyword evidence="3" id="KW-1185">Reference proteome</keyword>
<evidence type="ECO:0000256" key="1">
    <source>
        <dbReference type="SAM" id="Phobius"/>
    </source>
</evidence>
<dbReference type="EMBL" id="CP113361">
    <property type="protein sequence ID" value="WAI01603.1"/>
    <property type="molecule type" value="Genomic_DNA"/>
</dbReference>
<sequence>MVVYSLREALRNIGRYPLILLSGVWAGCIVAAVEYCIFNGLDFYGETIGFFGVIVFPFFVGASYEMIRRDDRSLSAYGTGGISRYFAILLPGAFLTFFGAIAVMIVTVLLATFGGGNDDTLMVVGIFWIFIPLMFFFFFYDTAAVFEEKKVFTSLLRSAAFVRSRPFEVIAFYCGCFILLIALFVVSAFLGSIFLAGSMVFDPSLDVNTLLNMTVEEQQNLIGEEGMNLIIVLYAVVTGIFSAILLPFKAAFYRRYVQAVPEANSDKKVQEGVYDEKGRWYKYS</sequence>
<keyword evidence="1" id="KW-0472">Membrane</keyword>
<keyword evidence="1" id="KW-1133">Transmembrane helix</keyword>
<gene>
    <name evidence="2" type="ORF">OU421_01670</name>
</gene>
<feature type="transmembrane region" description="Helical" evidence="1">
    <location>
        <begin position="85"/>
        <end position="113"/>
    </location>
</feature>
<feature type="transmembrane region" description="Helical" evidence="1">
    <location>
        <begin position="229"/>
        <end position="248"/>
    </location>
</feature>